<dbReference type="Proteomes" id="UP000005388">
    <property type="component" value="Unassembled WGS sequence"/>
</dbReference>
<dbReference type="InterPro" id="IPR036938">
    <property type="entry name" value="PAP2/HPO_sf"/>
</dbReference>
<protein>
    <submittedName>
        <fullName evidence="3">PAP2 family protein</fullName>
    </submittedName>
</protein>
<reference evidence="3 4" key="1">
    <citation type="journal article" date="2014" name="Int. J. Syst. Evol. Microbiol.">
        <title>Phylogenomics and the dynamic genome evolution of the genus Streptococcus.</title>
        <authorList>
            <consortium name="The Broad Institute Genome Sequencing Platform"/>
            <person name="Richards V.P."/>
            <person name="Palmer S.R."/>
            <person name="Pavinski Bitar P.D."/>
            <person name="Qin X."/>
            <person name="Weinstock G.M."/>
            <person name="Highlander S.K."/>
            <person name="Town C.D."/>
            <person name="Burne R.A."/>
            <person name="Stanhope M.J."/>
        </authorList>
    </citation>
    <scope>NUCLEOTIDE SEQUENCE [LARGE SCALE GENOMIC DNA]</scope>
    <source>
        <strain evidence="3 4">2285-97</strain>
    </source>
</reference>
<keyword evidence="1" id="KW-0472">Membrane</keyword>
<keyword evidence="1" id="KW-0812">Transmembrane</keyword>
<comment type="caution">
    <text evidence="3">The sequence shown here is derived from an EMBL/GenBank/DDBJ whole genome shotgun (WGS) entry which is preliminary data.</text>
</comment>
<feature type="transmembrane region" description="Helical" evidence="1">
    <location>
        <begin position="128"/>
        <end position="145"/>
    </location>
</feature>
<feature type="transmembrane region" description="Helical" evidence="1">
    <location>
        <begin position="87"/>
        <end position="108"/>
    </location>
</feature>
<name>G5KCL1_9STRE</name>
<gene>
    <name evidence="3" type="ORF">STRUR_1750</name>
</gene>
<dbReference type="AlphaFoldDB" id="G5KCL1"/>
<dbReference type="SUPFAM" id="SSF48317">
    <property type="entry name" value="Acid phosphatase/Vanadium-dependent haloperoxidase"/>
    <property type="match status" value="1"/>
</dbReference>
<dbReference type="PANTHER" id="PTHR14969:SF13">
    <property type="entry name" value="AT30094P"/>
    <property type="match status" value="1"/>
</dbReference>
<dbReference type="CDD" id="cd03392">
    <property type="entry name" value="PAP2_like_2"/>
    <property type="match status" value="1"/>
</dbReference>
<dbReference type="STRING" id="764291.STRUR_1750"/>
<evidence type="ECO:0000259" key="2">
    <source>
        <dbReference type="SMART" id="SM00014"/>
    </source>
</evidence>
<keyword evidence="1" id="KW-1133">Transmembrane helix</keyword>
<dbReference type="eggNOG" id="COG0671">
    <property type="taxonomic scope" value="Bacteria"/>
</dbReference>
<evidence type="ECO:0000313" key="3">
    <source>
        <dbReference type="EMBL" id="EHJ56364.1"/>
    </source>
</evidence>
<accession>G5KCL1</accession>
<dbReference type="InterPro" id="IPR000326">
    <property type="entry name" value="PAP2/HPO"/>
</dbReference>
<dbReference type="EMBL" id="AEUZ02000001">
    <property type="protein sequence ID" value="EHJ56364.1"/>
    <property type="molecule type" value="Genomic_DNA"/>
</dbReference>
<sequence length="216" mass="24347">MQKKQIYLLQASFAFLLFVLLGYLVKFYPESLVSFDTSIQTEVRADLPANVTQFFKLITLTGNVATQFGIVVILAIFFYLKKWYVESAYVAINGVVAGLLVMTLKLLYQRVRPTITHLVFAGGYSFPSGHSMGSMIIIGTLIIVVHQRLKKGILRFAIECLLGLLISLVGLSRIYLGVHFPSDVLGGFILGYGVLCLGFPYYDKRRFNWRFRGKQP</sequence>
<evidence type="ECO:0000313" key="4">
    <source>
        <dbReference type="Proteomes" id="UP000005388"/>
    </source>
</evidence>
<dbReference type="RefSeq" id="WP_006739125.1">
    <property type="nucleotide sequence ID" value="NZ_AEUZ02000001.1"/>
</dbReference>
<organism evidence="3 4">
    <name type="scientific">Streptococcus urinalis 2285-97</name>
    <dbReference type="NCBI Taxonomy" id="764291"/>
    <lineage>
        <taxon>Bacteria</taxon>
        <taxon>Bacillati</taxon>
        <taxon>Bacillota</taxon>
        <taxon>Bacilli</taxon>
        <taxon>Lactobacillales</taxon>
        <taxon>Streptococcaceae</taxon>
        <taxon>Streptococcus</taxon>
    </lineage>
</organism>
<feature type="transmembrane region" description="Helical" evidence="1">
    <location>
        <begin position="57"/>
        <end position="80"/>
    </location>
</feature>
<dbReference type="Gene3D" id="1.20.144.10">
    <property type="entry name" value="Phosphatidic acid phosphatase type 2/haloperoxidase"/>
    <property type="match status" value="1"/>
</dbReference>
<dbReference type="Pfam" id="PF01569">
    <property type="entry name" value="PAP2"/>
    <property type="match status" value="1"/>
</dbReference>
<feature type="transmembrane region" description="Helical" evidence="1">
    <location>
        <begin position="184"/>
        <end position="202"/>
    </location>
</feature>
<dbReference type="SMART" id="SM00014">
    <property type="entry name" value="acidPPc"/>
    <property type="match status" value="1"/>
</dbReference>
<feature type="transmembrane region" description="Helical" evidence="1">
    <location>
        <begin position="157"/>
        <end position="178"/>
    </location>
</feature>
<keyword evidence="4" id="KW-1185">Reference proteome</keyword>
<proteinExistence type="predicted"/>
<feature type="transmembrane region" description="Helical" evidence="1">
    <location>
        <begin position="7"/>
        <end position="25"/>
    </location>
</feature>
<evidence type="ECO:0000256" key="1">
    <source>
        <dbReference type="SAM" id="Phobius"/>
    </source>
</evidence>
<dbReference type="PANTHER" id="PTHR14969">
    <property type="entry name" value="SPHINGOSINE-1-PHOSPHATE PHOSPHOHYDROLASE"/>
    <property type="match status" value="1"/>
</dbReference>
<feature type="domain" description="Phosphatidic acid phosphatase type 2/haloperoxidase" evidence="2">
    <location>
        <begin position="87"/>
        <end position="199"/>
    </location>
</feature>